<feature type="transmembrane region" description="Helical" evidence="1">
    <location>
        <begin position="12"/>
        <end position="30"/>
    </location>
</feature>
<dbReference type="Pfam" id="PF12729">
    <property type="entry name" value="4HB_MCP_1"/>
    <property type="match status" value="1"/>
</dbReference>
<keyword evidence="1" id="KW-0472">Membrane</keyword>
<keyword evidence="4" id="KW-1185">Reference proteome</keyword>
<keyword evidence="1" id="KW-1133">Transmembrane helix</keyword>
<gene>
    <name evidence="3" type="ORF">ONZ52_17190</name>
</gene>
<evidence type="ECO:0000259" key="2">
    <source>
        <dbReference type="Pfam" id="PF12729"/>
    </source>
</evidence>
<keyword evidence="1" id="KW-0812">Transmembrane</keyword>
<proteinExistence type="predicted"/>
<protein>
    <submittedName>
        <fullName evidence="3">MCP four helix bundle domain-containing protein</fullName>
    </submittedName>
</protein>
<comment type="caution">
    <text evidence="3">The sequence shown here is derived from an EMBL/GenBank/DDBJ whole genome shotgun (WGS) entry which is preliminary data.</text>
</comment>
<evidence type="ECO:0000313" key="4">
    <source>
        <dbReference type="Proteomes" id="UP001431181"/>
    </source>
</evidence>
<evidence type="ECO:0000256" key="1">
    <source>
        <dbReference type="SAM" id="Phobius"/>
    </source>
</evidence>
<accession>A0ABT3KKN1</accession>
<feature type="domain" description="Chemotaxis methyl-accepting receptor HlyB-like 4HB MCP" evidence="2">
    <location>
        <begin position="5"/>
        <end position="108"/>
    </location>
</feature>
<dbReference type="Proteomes" id="UP001431181">
    <property type="component" value="Unassembled WGS sequence"/>
</dbReference>
<reference evidence="3" key="1">
    <citation type="submission" date="2022-11" db="EMBL/GenBank/DDBJ databases">
        <title>Marinomonas sp. nov., isolated from marine algae.</title>
        <authorList>
            <person name="Choi D.G."/>
            <person name="Kim J.M."/>
            <person name="Lee J.K."/>
            <person name="Baek J.H."/>
            <person name="Jeon C.O."/>
        </authorList>
    </citation>
    <scope>NUCLEOTIDE SEQUENCE</scope>
    <source>
        <strain evidence="3">KJ51-3</strain>
    </source>
</reference>
<organism evidence="3 4">
    <name type="scientific">Marinomonas rhodophyticola</name>
    <dbReference type="NCBI Taxonomy" id="2992803"/>
    <lineage>
        <taxon>Bacteria</taxon>
        <taxon>Pseudomonadati</taxon>
        <taxon>Pseudomonadota</taxon>
        <taxon>Gammaproteobacteria</taxon>
        <taxon>Oceanospirillales</taxon>
        <taxon>Oceanospirillaceae</taxon>
        <taxon>Marinomonas</taxon>
    </lineage>
</organism>
<name>A0ABT3KKN1_9GAMM</name>
<dbReference type="RefSeq" id="WP_265219917.1">
    <property type="nucleotide sequence ID" value="NZ_JAPEUL010000009.1"/>
</dbReference>
<evidence type="ECO:0000313" key="3">
    <source>
        <dbReference type="EMBL" id="MCW4630572.1"/>
    </source>
</evidence>
<sequence>MFSQLKISQRLGLGFAFIFALLLLIALVGMQRVNVIDNTLTSVRDGATLKQRYAINFRGSVHDRAIAVRDVVLASDPARLNQELTLIKELDSFYQQSAKSMSQLMLAEASSVERAC</sequence>
<dbReference type="InterPro" id="IPR024478">
    <property type="entry name" value="HlyB_4HB_MCP"/>
</dbReference>
<dbReference type="EMBL" id="JAPEUL010000009">
    <property type="protein sequence ID" value="MCW4630572.1"/>
    <property type="molecule type" value="Genomic_DNA"/>
</dbReference>